<protein>
    <recommendedName>
        <fullName evidence="4">ABC transporter permease</fullName>
    </recommendedName>
</protein>
<dbReference type="Pfam" id="PF20357">
    <property type="entry name" value="DUF6652"/>
    <property type="match status" value="1"/>
</dbReference>
<evidence type="ECO:0000313" key="2">
    <source>
        <dbReference type="EMBL" id="GLC32530.1"/>
    </source>
</evidence>
<sequence>MKIIRETLLGLYINFLMIILLLASVFRGLLINNMGNWIQWLLLAAVVVSGIFNIAFGIKNIFNTWRLYKNNEYNSLRKYMKRLKLGAVPYFILNFALYFFLFTIFFAASRGIFIVTPIPLFFLIPIFFTYLTVLFTSCYGIGFAAILNKEKNLGSGKMLIHVLLQICFVLDILSTIILIIKYKYESI</sequence>
<feature type="transmembrane region" description="Helical" evidence="1">
    <location>
        <begin position="37"/>
        <end position="62"/>
    </location>
</feature>
<evidence type="ECO:0008006" key="4">
    <source>
        <dbReference type="Google" id="ProtNLM"/>
    </source>
</evidence>
<gene>
    <name evidence="2" type="ORF">bsdE14_39400</name>
</gene>
<reference evidence="2 3" key="1">
    <citation type="journal article" date="2024" name="Int. J. Syst. Evol. Microbiol.">
        <title>Clostridium omnivorum sp. nov., isolated from anoxic soil under the treatment of reductive soil disinfestation.</title>
        <authorList>
            <person name="Ueki A."/>
            <person name="Tonouchi A."/>
            <person name="Kaku N."/>
            <person name="Honma S."/>
            <person name="Ueki K."/>
        </authorList>
    </citation>
    <scope>NUCLEOTIDE SEQUENCE [LARGE SCALE GENOMIC DNA]</scope>
    <source>
        <strain evidence="2 3">E14</strain>
    </source>
</reference>
<dbReference type="RefSeq" id="WP_264851841.1">
    <property type="nucleotide sequence ID" value="NZ_BRXR01000001.1"/>
</dbReference>
<keyword evidence="1" id="KW-1133">Transmembrane helix</keyword>
<dbReference type="InterPro" id="IPR046594">
    <property type="entry name" value="DUF6652"/>
</dbReference>
<evidence type="ECO:0000256" key="1">
    <source>
        <dbReference type="SAM" id="Phobius"/>
    </source>
</evidence>
<proteinExistence type="predicted"/>
<accession>A0ABQ5NBV9</accession>
<feature type="transmembrane region" description="Helical" evidence="1">
    <location>
        <begin position="12"/>
        <end position="31"/>
    </location>
</feature>
<name>A0ABQ5NBV9_9CLOT</name>
<keyword evidence="3" id="KW-1185">Reference proteome</keyword>
<dbReference type="EMBL" id="BRXR01000001">
    <property type="protein sequence ID" value="GLC32530.1"/>
    <property type="molecule type" value="Genomic_DNA"/>
</dbReference>
<keyword evidence="1" id="KW-0472">Membrane</keyword>
<feature type="transmembrane region" description="Helical" evidence="1">
    <location>
        <begin position="120"/>
        <end position="147"/>
    </location>
</feature>
<keyword evidence="1" id="KW-0812">Transmembrane</keyword>
<evidence type="ECO:0000313" key="3">
    <source>
        <dbReference type="Proteomes" id="UP001208567"/>
    </source>
</evidence>
<comment type="caution">
    <text evidence="2">The sequence shown here is derived from an EMBL/GenBank/DDBJ whole genome shotgun (WGS) entry which is preliminary data.</text>
</comment>
<dbReference type="Proteomes" id="UP001208567">
    <property type="component" value="Unassembled WGS sequence"/>
</dbReference>
<feature type="transmembrane region" description="Helical" evidence="1">
    <location>
        <begin position="83"/>
        <end position="108"/>
    </location>
</feature>
<organism evidence="2 3">
    <name type="scientific">Clostridium omnivorum</name>
    <dbReference type="NCBI Taxonomy" id="1604902"/>
    <lineage>
        <taxon>Bacteria</taxon>
        <taxon>Bacillati</taxon>
        <taxon>Bacillota</taxon>
        <taxon>Clostridia</taxon>
        <taxon>Eubacteriales</taxon>
        <taxon>Clostridiaceae</taxon>
        <taxon>Clostridium</taxon>
    </lineage>
</organism>
<feature type="transmembrane region" description="Helical" evidence="1">
    <location>
        <begin position="159"/>
        <end position="180"/>
    </location>
</feature>